<organism evidence="4 5">
    <name type="scientific">Sinocyclocheilus anshuiensis</name>
    <dbReference type="NCBI Taxonomy" id="1608454"/>
    <lineage>
        <taxon>Eukaryota</taxon>
        <taxon>Metazoa</taxon>
        <taxon>Chordata</taxon>
        <taxon>Craniata</taxon>
        <taxon>Vertebrata</taxon>
        <taxon>Euteleostomi</taxon>
        <taxon>Actinopterygii</taxon>
        <taxon>Neopterygii</taxon>
        <taxon>Teleostei</taxon>
        <taxon>Ostariophysi</taxon>
        <taxon>Cypriniformes</taxon>
        <taxon>Cyprinidae</taxon>
        <taxon>Cyprininae</taxon>
        <taxon>Sinocyclocheilus</taxon>
    </lineage>
</organism>
<accession>A0A671QCH4</accession>
<reference evidence="4" key="2">
    <citation type="submission" date="2025-09" db="UniProtKB">
        <authorList>
            <consortium name="Ensembl"/>
        </authorList>
    </citation>
    <scope>IDENTIFICATION</scope>
</reference>
<keyword evidence="1" id="KW-0808">Transferase</keyword>
<dbReference type="Pfam" id="PF06021">
    <property type="entry name" value="Gly_acyl_tr_N"/>
    <property type="match status" value="1"/>
</dbReference>
<dbReference type="GO" id="GO:0005739">
    <property type="term" value="C:mitochondrion"/>
    <property type="evidence" value="ECO:0007669"/>
    <property type="project" value="InterPro"/>
</dbReference>
<reference evidence="4" key="1">
    <citation type="submission" date="2025-08" db="UniProtKB">
        <authorList>
            <consortium name="Ensembl"/>
        </authorList>
    </citation>
    <scope>IDENTIFICATION</scope>
</reference>
<protein>
    <recommendedName>
        <fullName evidence="1">Glycine N-acyltransferase-like protein</fullName>
        <ecNumber evidence="1">2.3.1.-</ecNumber>
    </recommendedName>
</protein>
<dbReference type="Proteomes" id="UP000472260">
    <property type="component" value="Unassembled WGS sequence"/>
</dbReference>
<keyword evidence="2" id="KW-0472">Membrane</keyword>
<dbReference type="Gene3D" id="3.40.630.30">
    <property type="match status" value="1"/>
</dbReference>
<keyword evidence="5" id="KW-1185">Reference proteome</keyword>
<feature type="transmembrane region" description="Helical" evidence="2">
    <location>
        <begin position="119"/>
        <end position="138"/>
    </location>
</feature>
<dbReference type="GO" id="GO:0047961">
    <property type="term" value="F:glycine N-acyltransferase activity"/>
    <property type="evidence" value="ECO:0007669"/>
    <property type="project" value="InterPro"/>
</dbReference>
<comment type="similarity">
    <text evidence="1">Belongs to the glycine N-acyltransferase family.</text>
</comment>
<evidence type="ECO:0000259" key="3">
    <source>
        <dbReference type="PROSITE" id="PS51186"/>
    </source>
</evidence>
<dbReference type="PROSITE" id="PS51186">
    <property type="entry name" value="GNAT"/>
    <property type="match status" value="1"/>
</dbReference>
<name>A0A671QCH4_9TELE</name>
<keyword evidence="1" id="KW-0012">Acyltransferase</keyword>
<proteinExistence type="inferred from homology"/>
<dbReference type="Ensembl" id="ENSSANT00000073745.1">
    <property type="protein sequence ID" value="ENSSANP00000069367.1"/>
    <property type="gene ID" value="ENSSANG00000034591.1"/>
</dbReference>
<sequence>NPLIILGTEELKQAESVLKQSFPRVYGCIFNINRGKPHNLEVIADQWPDFTLIICKPKVQVTSHDLKGDFNTYSIYSKSKDSLQNFLNTPGVINKHAFTLLNYSCFNIPKHVHPAQTQILYHCYIFHLFMSFAIFAGFEKKNETTHCTLFYLTNRPTFLNFPCFYYLTFSYIRCFFSYAGLRLALLSPAHAHLVNSTWKYGGDHNSYNSVQNYITHNPSLCVIEEGGTEPVSWLLVYQHAALGLLYTLPQHRREGYAKLLVSVMAENLLDRGHPVYCFVEKENDSFYKLFTSLGLSSINDNKYKYKSP</sequence>
<dbReference type="PANTHER" id="PTHR15298:SF19">
    <property type="entry name" value="GLYCINE N-ACYLTRANSFERASE-LIKE PROTEIN"/>
    <property type="match status" value="1"/>
</dbReference>
<dbReference type="Pfam" id="PF08445">
    <property type="entry name" value="FR47"/>
    <property type="match status" value="1"/>
</dbReference>
<dbReference type="InterPro" id="IPR016181">
    <property type="entry name" value="Acyl_CoA_acyltransferase"/>
</dbReference>
<dbReference type="InterPro" id="IPR013653">
    <property type="entry name" value="GCN5-like_dom"/>
</dbReference>
<evidence type="ECO:0000313" key="4">
    <source>
        <dbReference type="Ensembl" id="ENSSANP00000069367.1"/>
    </source>
</evidence>
<dbReference type="InterPro" id="IPR015938">
    <property type="entry name" value="Glycine_N-acyltransferase_N"/>
</dbReference>
<evidence type="ECO:0000313" key="5">
    <source>
        <dbReference type="Proteomes" id="UP000472260"/>
    </source>
</evidence>
<feature type="transmembrane region" description="Helical" evidence="2">
    <location>
        <begin position="158"/>
        <end position="176"/>
    </location>
</feature>
<dbReference type="SUPFAM" id="SSF55729">
    <property type="entry name" value="Acyl-CoA N-acyltransferases (Nat)"/>
    <property type="match status" value="1"/>
</dbReference>
<dbReference type="EC" id="2.3.1.-" evidence="1"/>
<keyword evidence="2" id="KW-0812">Transmembrane</keyword>
<dbReference type="PANTHER" id="PTHR15298">
    <property type="entry name" value="L-COA N-ACYLTRANSFERASE-RELATED"/>
    <property type="match status" value="1"/>
</dbReference>
<keyword evidence="2" id="KW-1133">Transmembrane helix</keyword>
<evidence type="ECO:0000256" key="2">
    <source>
        <dbReference type="SAM" id="Phobius"/>
    </source>
</evidence>
<dbReference type="AlphaFoldDB" id="A0A671QCH4"/>
<evidence type="ECO:0000256" key="1">
    <source>
        <dbReference type="RuleBase" id="RU368002"/>
    </source>
</evidence>
<feature type="domain" description="N-acetyltransferase" evidence="3">
    <location>
        <begin position="181"/>
        <end position="308"/>
    </location>
</feature>
<dbReference type="CDD" id="cd04301">
    <property type="entry name" value="NAT_SF"/>
    <property type="match status" value="1"/>
</dbReference>
<dbReference type="InterPro" id="IPR000182">
    <property type="entry name" value="GNAT_dom"/>
</dbReference>
<dbReference type="InterPro" id="IPR010313">
    <property type="entry name" value="Glycine_N-acyltransferase"/>
</dbReference>